<feature type="domain" description="SAM" evidence="5">
    <location>
        <begin position="383"/>
        <end position="448"/>
    </location>
</feature>
<dbReference type="SMART" id="SM00248">
    <property type="entry name" value="ANK"/>
    <property type="match status" value="4"/>
</dbReference>
<evidence type="ECO:0000259" key="5">
    <source>
        <dbReference type="SMART" id="SM00454"/>
    </source>
</evidence>
<feature type="compositionally biased region" description="Basic residues" evidence="4">
    <location>
        <begin position="142"/>
        <end position="152"/>
    </location>
</feature>
<dbReference type="Pfam" id="PF13637">
    <property type="entry name" value="Ank_4"/>
    <property type="match status" value="1"/>
</dbReference>
<comment type="caution">
    <text evidence="6">The sequence shown here is derived from an EMBL/GenBank/DDBJ whole genome shotgun (WGS) entry which is preliminary data.</text>
</comment>
<keyword evidence="1" id="KW-0677">Repeat</keyword>
<feature type="repeat" description="ANK" evidence="3">
    <location>
        <begin position="67"/>
        <end position="99"/>
    </location>
</feature>
<sequence length="460" mass="50943">MSRMSDLYHKAARDGVLELLKTVTKRDANRRDEDGMTPVHYASSCGNVEALRLLVSKGGDPDRPNQDGSTALHLAASCGQLNCLSFLTNFGANIWALDNEGRTALEEGALRGRMECVRHLDGLIAIHMMRNQKNVEQQRKQAKKAMMKRNRKQEKNMQSREIEYEKKVAQETRQRSKSEINGVRGSWATNGTTLLDQNYTGSPFSELTSGGFDESSNTPEKESIKSNSSKKFRSIRAMGALRSKFSSLRGSNSDPKILGQRSLNDSGMFEDMSIRSPSFLDRLESTAVESQVGSLSSDSIDPFEAEESDLAYGHVVKNYDNKGNITTHVHYELKDSAKSSNGSVASRTTHSSQRSNLSSSLHDIHSLKSIELEDTYSQSDIGVDSIDTKSLVTFMASLNLELFTPFLVNESIDLNTLTLCSDTDLKDIGFPLGPRRKLLDAVKKRTMAINHPGPMSDSKI</sequence>
<dbReference type="EMBL" id="JARQWQ010000005">
    <property type="protein sequence ID" value="KAK2571799.1"/>
    <property type="molecule type" value="Genomic_DNA"/>
</dbReference>
<proteinExistence type="predicted"/>
<name>A0AAD9R278_ACRCE</name>
<gene>
    <name evidence="6" type="ORF">P5673_003200</name>
</gene>
<feature type="compositionally biased region" description="Low complexity" evidence="4">
    <location>
        <begin position="351"/>
        <end position="360"/>
    </location>
</feature>
<feature type="region of interest" description="Disordered" evidence="4">
    <location>
        <begin position="142"/>
        <end position="162"/>
    </location>
</feature>
<dbReference type="InterPro" id="IPR050776">
    <property type="entry name" value="Ank_Repeat/CDKN_Inhibitor"/>
</dbReference>
<dbReference type="InterPro" id="IPR002110">
    <property type="entry name" value="Ankyrin_rpt"/>
</dbReference>
<dbReference type="PROSITE" id="PS50088">
    <property type="entry name" value="ANK_REPEAT"/>
    <property type="match status" value="2"/>
</dbReference>
<dbReference type="SUPFAM" id="SSF48403">
    <property type="entry name" value="Ankyrin repeat"/>
    <property type="match status" value="1"/>
</dbReference>
<keyword evidence="2 3" id="KW-0040">ANK repeat</keyword>
<dbReference type="Pfam" id="PF12796">
    <property type="entry name" value="Ank_2"/>
    <property type="match status" value="1"/>
</dbReference>
<evidence type="ECO:0000256" key="1">
    <source>
        <dbReference type="ARBA" id="ARBA00022737"/>
    </source>
</evidence>
<reference evidence="6" key="1">
    <citation type="journal article" date="2023" name="G3 (Bethesda)">
        <title>Whole genome assembly and annotation of the endangered Caribbean coral Acropora cervicornis.</title>
        <authorList>
            <person name="Selwyn J.D."/>
            <person name="Vollmer S.V."/>
        </authorList>
    </citation>
    <scope>NUCLEOTIDE SEQUENCE</scope>
    <source>
        <strain evidence="6">K2</strain>
    </source>
</reference>
<feature type="compositionally biased region" description="Polar residues" evidence="4">
    <location>
        <begin position="338"/>
        <end position="350"/>
    </location>
</feature>
<reference evidence="6" key="2">
    <citation type="journal article" date="2023" name="Science">
        <title>Genomic signatures of disease resistance in endangered staghorn corals.</title>
        <authorList>
            <person name="Vollmer S.V."/>
            <person name="Selwyn J.D."/>
            <person name="Despard B.A."/>
            <person name="Roesel C.L."/>
        </authorList>
    </citation>
    <scope>NUCLEOTIDE SEQUENCE</scope>
    <source>
        <strain evidence="6">K2</strain>
    </source>
</reference>
<feature type="compositionally biased region" description="Basic and acidic residues" evidence="4">
    <location>
        <begin position="153"/>
        <end position="162"/>
    </location>
</feature>
<dbReference type="PANTHER" id="PTHR24201">
    <property type="entry name" value="ANK_REP_REGION DOMAIN-CONTAINING PROTEIN"/>
    <property type="match status" value="1"/>
</dbReference>
<evidence type="ECO:0000256" key="2">
    <source>
        <dbReference type="ARBA" id="ARBA00023043"/>
    </source>
</evidence>
<accession>A0AAD9R278</accession>
<feature type="compositionally biased region" description="Polar residues" evidence="4">
    <location>
        <begin position="205"/>
        <end position="218"/>
    </location>
</feature>
<dbReference type="InterPro" id="IPR001660">
    <property type="entry name" value="SAM"/>
</dbReference>
<evidence type="ECO:0000313" key="7">
    <source>
        <dbReference type="Proteomes" id="UP001249851"/>
    </source>
</evidence>
<dbReference type="Gene3D" id="1.25.40.20">
    <property type="entry name" value="Ankyrin repeat-containing domain"/>
    <property type="match status" value="1"/>
</dbReference>
<dbReference type="SMART" id="SM00454">
    <property type="entry name" value="SAM"/>
    <property type="match status" value="1"/>
</dbReference>
<keyword evidence="7" id="KW-1185">Reference proteome</keyword>
<feature type="repeat" description="ANK" evidence="3">
    <location>
        <begin position="34"/>
        <end position="66"/>
    </location>
</feature>
<dbReference type="SUPFAM" id="SSF47769">
    <property type="entry name" value="SAM/Pointed domain"/>
    <property type="match status" value="1"/>
</dbReference>
<evidence type="ECO:0000313" key="6">
    <source>
        <dbReference type="EMBL" id="KAK2571799.1"/>
    </source>
</evidence>
<dbReference type="InterPro" id="IPR013761">
    <property type="entry name" value="SAM/pointed_sf"/>
</dbReference>
<feature type="region of interest" description="Disordered" evidence="4">
    <location>
        <begin position="205"/>
        <end position="231"/>
    </location>
</feature>
<dbReference type="PANTHER" id="PTHR24201:SF15">
    <property type="entry name" value="ANKYRIN REPEAT DOMAIN-CONTAINING PROTEIN 66"/>
    <property type="match status" value="1"/>
</dbReference>
<dbReference type="InterPro" id="IPR036770">
    <property type="entry name" value="Ankyrin_rpt-contain_sf"/>
</dbReference>
<dbReference type="AlphaFoldDB" id="A0AAD9R278"/>
<feature type="region of interest" description="Disordered" evidence="4">
    <location>
        <begin position="336"/>
        <end position="360"/>
    </location>
</feature>
<dbReference type="Gene3D" id="1.10.150.50">
    <property type="entry name" value="Transcription Factor, Ets-1"/>
    <property type="match status" value="1"/>
</dbReference>
<organism evidence="6 7">
    <name type="scientific">Acropora cervicornis</name>
    <name type="common">Staghorn coral</name>
    <dbReference type="NCBI Taxonomy" id="6130"/>
    <lineage>
        <taxon>Eukaryota</taxon>
        <taxon>Metazoa</taxon>
        <taxon>Cnidaria</taxon>
        <taxon>Anthozoa</taxon>
        <taxon>Hexacorallia</taxon>
        <taxon>Scleractinia</taxon>
        <taxon>Astrocoeniina</taxon>
        <taxon>Acroporidae</taxon>
        <taxon>Acropora</taxon>
    </lineage>
</organism>
<evidence type="ECO:0000256" key="3">
    <source>
        <dbReference type="PROSITE-ProRule" id="PRU00023"/>
    </source>
</evidence>
<dbReference type="PROSITE" id="PS50297">
    <property type="entry name" value="ANK_REP_REGION"/>
    <property type="match status" value="2"/>
</dbReference>
<protein>
    <submittedName>
        <fullName evidence="6">Pre-mRNA splicing regulator USH1G</fullName>
    </submittedName>
</protein>
<dbReference type="Proteomes" id="UP001249851">
    <property type="component" value="Unassembled WGS sequence"/>
</dbReference>
<evidence type="ECO:0000256" key="4">
    <source>
        <dbReference type="SAM" id="MobiDB-lite"/>
    </source>
</evidence>